<organism evidence="4 5">
    <name type="scientific">Lactiplantibacillus mudanjiangensis</name>
    <dbReference type="NCBI Taxonomy" id="1296538"/>
    <lineage>
        <taxon>Bacteria</taxon>
        <taxon>Bacillati</taxon>
        <taxon>Bacillota</taxon>
        <taxon>Bacilli</taxon>
        <taxon>Lactobacillales</taxon>
        <taxon>Lactobacillaceae</taxon>
        <taxon>Lactiplantibacillus</taxon>
    </lineage>
</organism>
<sequence length="166" mass="18851">MAQALIVIDLQQALQDLDQRDQVVATVNQRIDQYRAANRPIIFIQHTEPGMEIGSQAWQLFEDLHALGSDTYYLKTRPDAFYQTGLEAFLKMNKLENIEICGAQVEFCVDTTTRVAYHLGFKVDLLIDGISTLDSELLTAAQIKAHHAYIWEHRFAEFVTPATPLV</sequence>
<dbReference type="EMBL" id="UYIG01000113">
    <property type="protein sequence ID" value="VDG28568.1"/>
    <property type="molecule type" value="Genomic_DNA"/>
</dbReference>
<proteinExistence type="inferred from homology"/>
<dbReference type="InterPro" id="IPR050272">
    <property type="entry name" value="Isochorismatase-like_hydrls"/>
</dbReference>
<comment type="similarity">
    <text evidence="1">Belongs to the isochorismatase family.</text>
</comment>
<dbReference type="Proteomes" id="UP000289996">
    <property type="component" value="Unassembled WGS sequence"/>
</dbReference>
<evidence type="ECO:0000256" key="2">
    <source>
        <dbReference type="ARBA" id="ARBA00022801"/>
    </source>
</evidence>
<evidence type="ECO:0000313" key="4">
    <source>
        <dbReference type="EMBL" id="VDG28568.1"/>
    </source>
</evidence>
<keyword evidence="2" id="KW-0378">Hydrolase</keyword>
<dbReference type="PANTHER" id="PTHR43540:SF14">
    <property type="entry name" value="ISOCHORISMATASE"/>
    <property type="match status" value="1"/>
</dbReference>
<accession>A0A660DXV0</accession>
<dbReference type="RefSeq" id="WP_130851797.1">
    <property type="nucleotide sequence ID" value="NZ_UYIG01000113.1"/>
</dbReference>
<dbReference type="Pfam" id="PF00857">
    <property type="entry name" value="Isochorismatase"/>
    <property type="match status" value="1"/>
</dbReference>
<reference evidence="4 5" key="1">
    <citation type="submission" date="2018-11" db="EMBL/GenBank/DDBJ databases">
        <authorList>
            <person name="Wuyts S."/>
        </authorList>
    </citation>
    <scope>NUCLEOTIDE SEQUENCE [LARGE SCALE GENOMIC DNA]</scope>
    <source>
        <strain evidence="4">Lactobacillus mudanjiangensis AMBF249</strain>
    </source>
</reference>
<dbReference type="InterPro" id="IPR000868">
    <property type="entry name" value="Isochorismatase-like_dom"/>
</dbReference>
<dbReference type="AlphaFoldDB" id="A0A660DXV0"/>
<keyword evidence="5" id="KW-1185">Reference proteome</keyword>
<evidence type="ECO:0000256" key="1">
    <source>
        <dbReference type="ARBA" id="ARBA00006336"/>
    </source>
</evidence>
<dbReference type="GO" id="GO:0016787">
    <property type="term" value="F:hydrolase activity"/>
    <property type="evidence" value="ECO:0007669"/>
    <property type="project" value="UniProtKB-KW"/>
</dbReference>
<gene>
    <name evidence="4" type="ORF">MUDAN_MDHGFNIF_02995</name>
</gene>
<name>A0A660DXV0_9LACO</name>
<protein>
    <submittedName>
        <fullName evidence="4">Amidase [Lactobacillus brevis ATCC 367]</fullName>
    </submittedName>
</protein>
<dbReference type="Gene3D" id="3.40.50.850">
    <property type="entry name" value="Isochorismatase-like"/>
    <property type="match status" value="1"/>
</dbReference>
<dbReference type="SUPFAM" id="SSF52499">
    <property type="entry name" value="Isochorismatase-like hydrolases"/>
    <property type="match status" value="1"/>
</dbReference>
<dbReference type="CDD" id="cd01014">
    <property type="entry name" value="nicotinamidase_related"/>
    <property type="match status" value="1"/>
</dbReference>
<evidence type="ECO:0000259" key="3">
    <source>
        <dbReference type="Pfam" id="PF00857"/>
    </source>
</evidence>
<dbReference type="PANTHER" id="PTHR43540">
    <property type="entry name" value="PEROXYUREIDOACRYLATE/UREIDOACRYLATE AMIDOHYDROLASE-RELATED"/>
    <property type="match status" value="1"/>
</dbReference>
<dbReference type="InterPro" id="IPR036380">
    <property type="entry name" value="Isochorismatase-like_sf"/>
</dbReference>
<dbReference type="OrthoDB" id="9785724at2"/>
<evidence type="ECO:0000313" key="5">
    <source>
        <dbReference type="Proteomes" id="UP000289996"/>
    </source>
</evidence>
<feature type="domain" description="Isochorismatase-like" evidence="3">
    <location>
        <begin position="4"/>
        <end position="145"/>
    </location>
</feature>